<name>A0A1I1TZT5_9ACTN</name>
<sequence>MSGPGGRGAVAAGDGTGMAEQVLELLLARGQTLAVAESLTGGLVAAALTGVPGASRAFRGSVTAYATGLKQELLGVDGALLAERGAVDPEVARQMALGVRDRLGADWGISTTGVAGPEPQDGKPVGTVYTAVAAPGAAEALALRLATDGDRAAIRAASVRGVLTALRNALVEAG</sequence>
<reference evidence="2 3" key="1">
    <citation type="submission" date="2016-10" db="EMBL/GenBank/DDBJ databases">
        <authorList>
            <person name="de Groot N.N."/>
        </authorList>
    </citation>
    <scope>NUCLEOTIDE SEQUENCE [LARGE SCALE GENOMIC DNA]</scope>
    <source>
        <strain evidence="2 3">CGMCC 4.5739</strain>
    </source>
</reference>
<evidence type="ECO:0000313" key="3">
    <source>
        <dbReference type="Proteomes" id="UP000199207"/>
    </source>
</evidence>
<dbReference type="AlphaFoldDB" id="A0A1I1TZT5"/>
<gene>
    <name evidence="2" type="ORF">SAMN05421773_12210</name>
</gene>
<dbReference type="InterPro" id="IPR036653">
    <property type="entry name" value="CinA-like_C"/>
</dbReference>
<accession>A0A1I1TZT5</accession>
<dbReference type="InterPro" id="IPR008136">
    <property type="entry name" value="CinA_C"/>
</dbReference>
<keyword evidence="3" id="KW-1185">Reference proteome</keyword>
<dbReference type="SUPFAM" id="SSF142433">
    <property type="entry name" value="CinA-like"/>
    <property type="match status" value="1"/>
</dbReference>
<evidence type="ECO:0000259" key="1">
    <source>
        <dbReference type="Pfam" id="PF02464"/>
    </source>
</evidence>
<dbReference type="NCBIfam" id="TIGR00199">
    <property type="entry name" value="PncC_domain"/>
    <property type="match status" value="1"/>
</dbReference>
<dbReference type="STRING" id="910347.SAMN05421773_12210"/>
<organism evidence="2 3">
    <name type="scientific">Streptomyces aidingensis</name>
    <dbReference type="NCBI Taxonomy" id="910347"/>
    <lineage>
        <taxon>Bacteria</taxon>
        <taxon>Bacillati</taxon>
        <taxon>Actinomycetota</taxon>
        <taxon>Actinomycetes</taxon>
        <taxon>Kitasatosporales</taxon>
        <taxon>Streptomycetaceae</taxon>
        <taxon>Streptomyces</taxon>
    </lineage>
</organism>
<protein>
    <submittedName>
        <fullName evidence="2">Nicotinamide-nucleotide amidase</fullName>
    </submittedName>
</protein>
<evidence type="ECO:0000313" key="2">
    <source>
        <dbReference type="EMBL" id="SFD63994.1"/>
    </source>
</evidence>
<dbReference type="EMBL" id="FOLM01000022">
    <property type="protein sequence ID" value="SFD63994.1"/>
    <property type="molecule type" value="Genomic_DNA"/>
</dbReference>
<dbReference type="Proteomes" id="UP000199207">
    <property type="component" value="Unassembled WGS sequence"/>
</dbReference>
<feature type="domain" description="CinA C-terminal" evidence="1">
    <location>
        <begin position="18"/>
        <end position="169"/>
    </location>
</feature>
<proteinExistence type="predicted"/>
<dbReference type="Gene3D" id="3.90.950.20">
    <property type="entry name" value="CinA-like"/>
    <property type="match status" value="1"/>
</dbReference>
<dbReference type="Pfam" id="PF02464">
    <property type="entry name" value="CinA"/>
    <property type="match status" value="1"/>
</dbReference>